<dbReference type="EMBL" id="LR797502">
    <property type="protein sequence ID" value="CAB4221540.1"/>
    <property type="molecule type" value="Genomic_DNA"/>
</dbReference>
<name>A0A6J5P0U9_9CAUD</name>
<dbReference type="EMBL" id="LR796776">
    <property type="protein sequence ID" value="CAB4165439.1"/>
    <property type="molecule type" value="Genomic_DNA"/>
</dbReference>
<gene>
    <name evidence="3" type="ORF">UFOVP1146_194</name>
    <name evidence="4" type="ORF">UFOVP1638_371</name>
    <name evidence="1" type="ORF">UFOVP812_107</name>
    <name evidence="2" type="ORF">UFOVP818_36</name>
</gene>
<accession>A0A6J5P0U9</accession>
<reference evidence="2" key="1">
    <citation type="submission" date="2020-04" db="EMBL/GenBank/DDBJ databases">
        <authorList>
            <person name="Chiriac C."/>
            <person name="Salcher M."/>
            <person name="Ghai R."/>
            <person name="Kavagutti S V."/>
        </authorList>
    </citation>
    <scope>NUCLEOTIDE SEQUENCE</scope>
</reference>
<dbReference type="EMBL" id="LR796758">
    <property type="protein sequence ID" value="CAB4163838.1"/>
    <property type="molecule type" value="Genomic_DNA"/>
</dbReference>
<evidence type="ECO:0000313" key="3">
    <source>
        <dbReference type="EMBL" id="CAB4186848.1"/>
    </source>
</evidence>
<protein>
    <submittedName>
        <fullName evidence="2">Uncharacterized protein</fullName>
    </submittedName>
</protein>
<evidence type="ECO:0000313" key="2">
    <source>
        <dbReference type="EMBL" id="CAB4165439.1"/>
    </source>
</evidence>
<evidence type="ECO:0000313" key="1">
    <source>
        <dbReference type="EMBL" id="CAB4163838.1"/>
    </source>
</evidence>
<sequence>MNERIKEIAVEAGAVVYGCGQSIDYGTLDLDVERFAKLLLDEFIEALEESNGTHSETSGYGLSILVGDIKRHFGVAK</sequence>
<proteinExistence type="predicted"/>
<dbReference type="EMBL" id="LR797099">
    <property type="protein sequence ID" value="CAB4186848.1"/>
    <property type="molecule type" value="Genomic_DNA"/>
</dbReference>
<evidence type="ECO:0000313" key="4">
    <source>
        <dbReference type="EMBL" id="CAB4221540.1"/>
    </source>
</evidence>
<organism evidence="2">
    <name type="scientific">uncultured Caudovirales phage</name>
    <dbReference type="NCBI Taxonomy" id="2100421"/>
    <lineage>
        <taxon>Viruses</taxon>
        <taxon>Duplodnaviria</taxon>
        <taxon>Heunggongvirae</taxon>
        <taxon>Uroviricota</taxon>
        <taxon>Caudoviricetes</taxon>
        <taxon>Peduoviridae</taxon>
        <taxon>Maltschvirus</taxon>
        <taxon>Maltschvirus maltsch</taxon>
    </lineage>
</organism>